<evidence type="ECO:0000256" key="1">
    <source>
        <dbReference type="SAM" id="MobiDB-lite"/>
    </source>
</evidence>
<sequence>MDFQQIDHNVMKYLDKQKKSLQLNPRGINLTIKKLDQYANNFHFEINELLKQENKSINNDIEKKIQKPKIKFVDVDRFDDADKVKSKLVSVSNKLINELNILIKNSRGFHVDTGHGSTKRFRRNVDYILREELDVAYENTSRLNRVVSAINQEIRYGYCEDYDNLNKLFQLIRDYRVIDELKGSSEENLFVIIDDMFKQYKDYFSQCIVSYLTYYKHMPEMVKKDEEQEIIKANSELKDESTSQRMGSQESKNSKQVASVITGSHSKKVTPSNQSTNNQRAQASPSFEVGEGEVLASKSNSSKEVTPSIPTKSSEEVAVNTVSVPTELEPLHTLNQQSQLSKTAPTKISQQKINDLAKSNQLAEPSVKEGIKTEQTKDKSTASAQKESETVIAENEKAYLESQSTKPNQKSIETISIRYNNGETRELSFNQIDQKLNLQLEGLFVEIEQLTKKINKMD</sequence>
<dbReference type="Proteomes" id="UP000179524">
    <property type="component" value="Unassembled WGS sequence"/>
</dbReference>
<feature type="compositionally biased region" description="Polar residues" evidence="1">
    <location>
        <begin position="243"/>
        <end position="285"/>
    </location>
</feature>
<evidence type="ECO:0000313" key="2">
    <source>
        <dbReference type="EMBL" id="OIJ14225.1"/>
    </source>
</evidence>
<feature type="region of interest" description="Disordered" evidence="1">
    <location>
        <begin position="235"/>
        <end position="317"/>
    </location>
</feature>
<comment type="caution">
    <text evidence="2">The sequence shown here is derived from an EMBL/GenBank/DDBJ whole genome shotgun (WGS) entry which is preliminary data.</text>
</comment>
<dbReference type="RefSeq" id="WP_071309285.1">
    <property type="nucleotide sequence ID" value="NZ_MLQR01000022.1"/>
</dbReference>
<feature type="compositionally biased region" description="Polar residues" evidence="1">
    <location>
        <begin position="333"/>
        <end position="347"/>
    </location>
</feature>
<protein>
    <submittedName>
        <fullName evidence="2">Uncharacterized protein</fullName>
    </submittedName>
</protein>
<evidence type="ECO:0000313" key="3">
    <source>
        <dbReference type="Proteomes" id="UP000179524"/>
    </source>
</evidence>
<proteinExistence type="predicted"/>
<name>A0A1S2LS66_9BACI</name>
<feature type="compositionally biased region" description="Polar residues" evidence="1">
    <location>
        <begin position="297"/>
        <end position="312"/>
    </location>
</feature>
<feature type="region of interest" description="Disordered" evidence="1">
    <location>
        <begin position="328"/>
        <end position="347"/>
    </location>
</feature>
<gene>
    <name evidence="2" type="ORF">BKP37_09080</name>
</gene>
<keyword evidence="3" id="KW-1185">Reference proteome</keyword>
<dbReference type="EMBL" id="MLQR01000022">
    <property type="protein sequence ID" value="OIJ14225.1"/>
    <property type="molecule type" value="Genomic_DNA"/>
</dbReference>
<reference evidence="2 3" key="1">
    <citation type="submission" date="2016-10" db="EMBL/GenBank/DDBJ databases">
        <title>Draft genome sequences of four alkaliphilic bacteria belonging to the Anaerobacillus genus.</title>
        <authorList>
            <person name="Bassil N.M."/>
            <person name="Lloyd J.R."/>
        </authorList>
    </citation>
    <scope>NUCLEOTIDE SEQUENCE [LARGE SCALE GENOMIC DNA]</scope>
    <source>
        <strain evidence="2 3">DSM 18345</strain>
    </source>
</reference>
<organism evidence="2 3">
    <name type="scientific">Anaerobacillus alkalilacustris</name>
    <dbReference type="NCBI Taxonomy" id="393763"/>
    <lineage>
        <taxon>Bacteria</taxon>
        <taxon>Bacillati</taxon>
        <taxon>Bacillota</taxon>
        <taxon>Bacilli</taxon>
        <taxon>Bacillales</taxon>
        <taxon>Bacillaceae</taxon>
        <taxon>Anaerobacillus</taxon>
    </lineage>
</organism>
<accession>A0A1S2LS66</accession>
<dbReference type="OrthoDB" id="9818559at2"/>
<feature type="region of interest" description="Disordered" evidence="1">
    <location>
        <begin position="358"/>
        <end position="389"/>
    </location>
</feature>
<dbReference type="AlphaFoldDB" id="A0A1S2LS66"/>
<feature type="compositionally biased region" description="Basic and acidic residues" evidence="1">
    <location>
        <begin position="366"/>
        <end position="389"/>
    </location>
</feature>